<keyword evidence="7" id="KW-1185">Reference proteome</keyword>
<proteinExistence type="predicted"/>
<dbReference type="Gene3D" id="3.40.1090.10">
    <property type="entry name" value="Cytosolic phospholipase A2 catalytic domain"/>
    <property type="match status" value="1"/>
</dbReference>
<dbReference type="SUPFAM" id="SSF52151">
    <property type="entry name" value="FabD/lysophospholipase-like"/>
    <property type="match status" value="1"/>
</dbReference>
<feature type="active site" description="Nucleophile" evidence="4">
    <location>
        <position position="43"/>
    </location>
</feature>
<dbReference type="Proteomes" id="UP000250744">
    <property type="component" value="Unassembled WGS sequence"/>
</dbReference>
<dbReference type="RefSeq" id="WP_112159414.1">
    <property type="nucleotide sequence ID" value="NZ_QKRX01000007.1"/>
</dbReference>
<gene>
    <name evidence="6" type="ORF">DN062_11230</name>
</gene>
<dbReference type="Pfam" id="PF01734">
    <property type="entry name" value="Patatin"/>
    <property type="match status" value="1"/>
</dbReference>
<evidence type="ECO:0000256" key="3">
    <source>
        <dbReference type="ARBA" id="ARBA00023098"/>
    </source>
</evidence>
<name>A0A364NLE7_9GAMM</name>
<evidence type="ECO:0000256" key="2">
    <source>
        <dbReference type="ARBA" id="ARBA00022963"/>
    </source>
</evidence>
<dbReference type="EMBL" id="QKRX01000007">
    <property type="protein sequence ID" value="RAU17926.1"/>
    <property type="molecule type" value="Genomic_DNA"/>
</dbReference>
<evidence type="ECO:0000256" key="4">
    <source>
        <dbReference type="PROSITE-ProRule" id="PRU01161"/>
    </source>
</evidence>
<organism evidence="6 7">
    <name type="scientific">Nitrincola tibetensis</name>
    <dbReference type="NCBI Taxonomy" id="2219697"/>
    <lineage>
        <taxon>Bacteria</taxon>
        <taxon>Pseudomonadati</taxon>
        <taxon>Pseudomonadota</taxon>
        <taxon>Gammaproteobacteria</taxon>
        <taxon>Oceanospirillales</taxon>
        <taxon>Oceanospirillaceae</taxon>
        <taxon>Nitrincola</taxon>
    </lineage>
</organism>
<dbReference type="CDD" id="cd07209">
    <property type="entry name" value="Pat_hypo_Ecoli_Z1214_like"/>
    <property type="match status" value="1"/>
</dbReference>
<dbReference type="PROSITE" id="PS51635">
    <property type="entry name" value="PNPLA"/>
    <property type="match status" value="1"/>
</dbReference>
<dbReference type="PANTHER" id="PTHR14226:SF57">
    <property type="entry name" value="BLR7027 PROTEIN"/>
    <property type="match status" value="1"/>
</dbReference>
<dbReference type="InterPro" id="IPR002641">
    <property type="entry name" value="PNPLA_dom"/>
</dbReference>
<dbReference type="AlphaFoldDB" id="A0A364NLE7"/>
<sequence length="377" mass="41077">MKPALILSGGGARAAYQVGVLKALAEMLPPNTSNPFPIICGTSAGAINALWLASHPENFAEAVRELEQIWSQLTPKDVFKADGFSIFKGLMHLGCSLFNGGISDTTPLSLFDNTPLKTLLKKNIRFERLNDAIQSGKLDAISITAMGYHSGESVSFFQGHSGLQNWKRSRRSGVACQLNLDHLMASTALPTIFPAVHINREYFGDGAIRQGSPISAALHLGASKILVIGVSGNRSPKHWAKRETLNHSPSMAQIMGHLFNSAFIDALENDIEHMERVNHLLKQIPDEQRQLTKLDLKVIESLIISPSQALDAIAANKLQALPKGLKFALKAVGASRKGGGAGIASYLLFTPRFTEALITLGYRDTLWDKDKVLRFFK</sequence>
<feature type="short sequence motif" description="GXSXG" evidence="4">
    <location>
        <begin position="41"/>
        <end position="45"/>
    </location>
</feature>
<feature type="active site" description="Proton acceptor" evidence="4">
    <location>
        <position position="205"/>
    </location>
</feature>
<feature type="short sequence motif" description="DGA/G" evidence="4">
    <location>
        <begin position="205"/>
        <end position="207"/>
    </location>
</feature>
<comment type="caution">
    <text evidence="4">Lacks conserved residue(s) required for the propagation of feature annotation.</text>
</comment>
<keyword evidence="2 4" id="KW-0442">Lipid degradation</keyword>
<dbReference type="InterPro" id="IPR016035">
    <property type="entry name" value="Acyl_Trfase/lysoPLipase"/>
</dbReference>
<dbReference type="OrthoDB" id="9798773at2"/>
<dbReference type="InterPro" id="IPR050301">
    <property type="entry name" value="NTE"/>
</dbReference>
<reference evidence="6 7" key="1">
    <citation type="submission" date="2018-06" db="EMBL/GenBank/DDBJ databases">
        <title>Nitrincola tibetense sp. nov., isolated from Lake XuguoCo on Tibetan Plateau.</title>
        <authorList>
            <person name="Xing P."/>
        </authorList>
    </citation>
    <scope>NUCLEOTIDE SEQUENCE [LARGE SCALE GENOMIC DNA]</scope>
    <source>
        <strain evidence="7">xg18</strain>
    </source>
</reference>
<dbReference type="GO" id="GO:0016787">
    <property type="term" value="F:hydrolase activity"/>
    <property type="evidence" value="ECO:0007669"/>
    <property type="project" value="UniProtKB-UniRule"/>
</dbReference>
<keyword evidence="3 4" id="KW-0443">Lipid metabolism</keyword>
<comment type="caution">
    <text evidence="6">The sequence shown here is derived from an EMBL/GenBank/DDBJ whole genome shotgun (WGS) entry which is preliminary data.</text>
</comment>
<protein>
    <submittedName>
        <fullName evidence="6">Patatin-like phospholipase family protein</fullName>
    </submittedName>
</protein>
<accession>A0A364NLE7</accession>
<evidence type="ECO:0000259" key="5">
    <source>
        <dbReference type="PROSITE" id="PS51635"/>
    </source>
</evidence>
<feature type="domain" description="PNPLA" evidence="5">
    <location>
        <begin position="5"/>
        <end position="218"/>
    </location>
</feature>
<keyword evidence="1 4" id="KW-0378">Hydrolase</keyword>
<dbReference type="PANTHER" id="PTHR14226">
    <property type="entry name" value="NEUROPATHY TARGET ESTERASE/SWISS CHEESE D.MELANOGASTER"/>
    <property type="match status" value="1"/>
</dbReference>
<evidence type="ECO:0000256" key="1">
    <source>
        <dbReference type="ARBA" id="ARBA00022801"/>
    </source>
</evidence>
<dbReference type="GO" id="GO:0016042">
    <property type="term" value="P:lipid catabolic process"/>
    <property type="evidence" value="ECO:0007669"/>
    <property type="project" value="UniProtKB-UniRule"/>
</dbReference>
<evidence type="ECO:0000313" key="6">
    <source>
        <dbReference type="EMBL" id="RAU17926.1"/>
    </source>
</evidence>
<evidence type="ECO:0000313" key="7">
    <source>
        <dbReference type="Proteomes" id="UP000250744"/>
    </source>
</evidence>